<evidence type="ECO:0000313" key="4">
    <source>
        <dbReference type="Proteomes" id="UP000054314"/>
    </source>
</evidence>
<evidence type="ECO:0000313" key="3">
    <source>
        <dbReference type="EMBL" id="KGM14220.1"/>
    </source>
</evidence>
<evidence type="ECO:0000256" key="1">
    <source>
        <dbReference type="NCBIfam" id="TIGR02228"/>
    </source>
</evidence>
<organism evidence="3 4">
    <name type="scientific">Cellulomonas bogoriensis 69B4 = DSM 16987</name>
    <dbReference type="NCBI Taxonomy" id="1386082"/>
    <lineage>
        <taxon>Bacteria</taxon>
        <taxon>Bacillati</taxon>
        <taxon>Actinomycetota</taxon>
        <taxon>Actinomycetes</taxon>
        <taxon>Micrococcales</taxon>
        <taxon>Cellulomonadaceae</taxon>
        <taxon>Cellulomonas</taxon>
    </lineage>
</organism>
<proteinExistence type="predicted"/>
<dbReference type="GO" id="GO:0006465">
    <property type="term" value="P:signal peptide processing"/>
    <property type="evidence" value="ECO:0007669"/>
    <property type="project" value="UniProtKB-UniRule"/>
</dbReference>
<dbReference type="OrthoDB" id="5241786at2"/>
<dbReference type="NCBIfam" id="TIGR02228">
    <property type="entry name" value="sigpep_I_arch"/>
    <property type="match status" value="1"/>
</dbReference>
<gene>
    <name evidence="3" type="ORF">N869_01415</name>
</gene>
<dbReference type="GO" id="GO:0004252">
    <property type="term" value="F:serine-type endopeptidase activity"/>
    <property type="evidence" value="ECO:0007669"/>
    <property type="project" value="UniProtKB-UniRule"/>
</dbReference>
<dbReference type="GO" id="GO:0009003">
    <property type="term" value="F:signal peptidase activity"/>
    <property type="evidence" value="ECO:0007669"/>
    <property type="project" value="UniProtKB-EC"/>
</dbReference>
<keyword evidence="2" id="KW-0812">Transmembrane</keyword>
<feature type="transmembrane region" description="Helical" evidence="2">
    <location>
        <begin position="154"/>
        <end position="177"/>
    </location>
</feature>
<dbReference type="EC" id="3.4.21.89" evidence="1"/>
<dbReference type="AlphaFoldDB" id="A0A0A0C250"/>
<dbReference type="InterPro" id="IPR001733">
    <property type="entry name" value="Peptidase_S26B"/>
</dbReference>
<dbReference type="GO" id="GO:0016020">
    <property type="term" value="C:membrane"/>
    <property type="evidence" value="ECO:0007669"/>
    <property type="project" value="UniProtKB-UniRule"/>
</dbReference>
<name>A0A0A0C250_9CELL</name>
<dbReference type="CDD" id="cd06530">
    <property type="entry name" value="S26_SPase_I"/>
    <property type="match status" value="1"/>
</dbReference>
<comment type="caution">
    <text evidence="3">The sequence shown here is derived from an EMBL/GenBank/DDBJ whole genome shotgun (WGS) entry which is preliminary data.</text>
</comment>
<reference evidence="3 4" key="1">
    <citation type="submission" date="2013-08" db="EMBL/GenBank/DDBJ databases">
        <title>Genome sequencing of Cellulomonas bogoriensis 69B4.</title>
        <authorList>
            <person name="Chen F."/>
            <person name="Li Y."/>
            <person name="Wang G."/>
        </authorList>
    </citation>
    <scope>NUCLEOTIDE SEQUENCE [LARGE SCALE GENOMIC DNA]</scope>
    <source>
        <strain evidence="3 4">69B4</strain>
    </source>
</reference>
<dbReference type="Proteomes" id="UP000054314">
    <property type="component" value="Unassembled WGS sequence"/>
</dbReference>
<feature type="transmembrane region" description="Helical" evidence="2">
    <location>
        <begin position="129"/>
        <end position="147"/>
    </location>
</feature>
<accession>A0A0A0C250</accession>
<keyword evidence="4" id="KW-1185">Reference proteome</keyword>
<dbReference type="EMBL" id="AXCZ01000009">
    <property type="protein sequence ID" value="KGM14220.1"/>
    <property type="molecule type" value="Genomic_DNA"/>
</dbReference>
<keyword evidence="2" id="KW-0472">Membrane</keyword>
<sequence length="199" mass="21030">MTQPSRIRRVTRRTAQVLGNTLVVAVLLAGAAYVAVGHMGFERYVITGGSMSGSIEKGSVLFSRAVPVQELAVGDVITYLPPADTGVTNLVTHRITTIDATDEGAALFTTQGDANAKPDPWEFTLDRQTQPVAAFSIPWIGYLFLVLGDRGLRVLVIGVPAAIITVVSLVQVIRALFPGRDDEADTTPTTDDALAPAGA</sequence>
<dbReference type="InterPro" id="IPR019533">
    <property type="entry name" value="Peptidase_S26"/>
</dbReference>
<evidence type="ECO:0000256" key="2">
    <source>
        <dbReference type="SAM" id="Phobius"/>
    </source>
</evidence>
<dbReference type="RefSeq" id="WP_052104858.1">
    <property type="nucleotide sequence ID" value="NZ_AXCZ01000009.1"/>
</dbReference>
<feature type="transmembrane region" description="Helical" evidence="2">
    <location>
        <begin position="21"/>
        <end position="41"/>
    </location>
</feature>
<protein>
    <recommendedName>
        <fullName evidence="1">Signal peptidase I</fullName>
        <ecNumber evidence="1">3.4.21.89</ecNumber>
    </recommendedName>
</protein>
<keyword evidence="2" id="KW-1133">Transmembrane helix</keyword>